<accession>A0A1M5CEU8</accession>
<keyword evidence="4" id="KW-1185">Reference proteome</keyword>
<feature type="domain" description="DUF5681" evidence="2">
    <location>
        <begin position="3"/>
        <end position="28"/>
    </location>
</feature>
<proteinExistence type="predicted"/>
<dbReference type="AlphaFoldDB" id="A0A1M5CEU8"/>
<dbReference type="EMBL" id="FQUO01000009">
    <property type="protein sequence ID" value="SHF53127.1"/>
    <property type="molecule type" value="Genomic_DNA"/>
</dbReference>
<dbReference type="InterPro" id="IPR043736">
    <property type="entry name" value="DUF5681"/>
</dbReference>
<reference evidence="3 4" key="1">
    <citation type="submission" date="2016-11" db="EMBL/GenBank/DDBJ databases">
        <authorList>
            <person name="Jaros S."/>
            <person name="Januszkiewicz K."/>
            <person name="Wedrychowicz H."/>
        </authorList>
    </citation>
    <scope>NUCLEOTIDE SEQUENCE [LARGE SCALE GENOMIC DNA]</scope>
    <source>
        <strain evidence="3 4">DSM 26897</strain>
    </source>
</reference>
<feature type="region of interest" description="Disordered" evidence="1">
    <location>
        <begin position="1"/>
        <end position="22"/>
    </location>
</feature>
<sequence length="98" mass="11210">MPFEKGKSGNPEGRPKGSANKATSKIRELMSDFLEKNFPVIAEEFEKLEGRDKVKAYTDLLPYVMPKMQSISNEIDLERLTDEQLDELYNRIVKGSNN</sequence>
<dbReference type="Pfam" id="PF18932">
    <property type="entry name" value="DUF5681"/>
    <property type="match status" value="1"/>
</dbReference>
<dbReference type="STRING" id="1302690.BUE76_07665"/>
<dbReference type="RefSeq" id="WP_073043700.1">
    <property type="nucleotide sequence ID" value="NZ_FQUO01000009.1"/>
</dbReference>
<organism evidence="3 4">
    <name type="scientific">Cnuella takakiae</name>
    <dbReference type="NCBI Taxonomy" id="1302690"/>
    <lineage>
        <taxon>Bacteria</taxon>
        <taxon>Pseudomonadati</taxon>
        <taxon>Bacteroidota</taxon>
        <taxon>Chitinophagia</taxon>
        <taxon>Chitinophagales</taxon>
        <taxon>Chitinophagaceae</taxon>
        <taxon>Cnuella</taxon>
    </lineage>
</organism>
<protein>
    <recommendedName>
        <fullName evidence="2">DUF5681 domain-containing protein</fullName>
    </recommendedName>
</protein>
<evidence type="ECO:0000256" key="1">
    <source>
        <dbReference type="SAM" id="MobiDB-lite"/>
    </source>
</evidence>
<evidence type="ECO:0000313" key="4">
    <source>
        <dbReference type="Proteomes" id="UP000184368"/>
    </source>
</evidence>
<name>A0A1M5CEU8_9BACT</name>
<dbReference type="Proteomes" id="UP000184368">
    <property type="component" value="Unassembled WGS sequence"/>
</dbReference>
<gene>
    <name evidence="3" type="ORF">SAMN05444008_10936</name>
</gene>
<dbReference type="OrthoDB" id="799953at2"/>
<evidence type="ECO:0000259" key="2">
    <source>
        <dbReference type="Pfam" id="PF18932"/>
    </source>
</evidence>
<evidence type="ECO:0000313" key="3">
    <source>
        <dbReference type="EMBL" id="SHF53127.1"/>
    </source>
</evidence>